<name>H3KCP2_9BURK</name>
<evidence type="ECO:0000313" key="2">
    <source>
        <dbReference type="EMBL" id="EHY32105.1"/>
    </source>
</evidence>
<dbReference type="EMBL" id="AFBQ01000058">
    <property type="protein sequence ID" value="EHY32105.1"/>
    <property type="molecule type" value="Genomic_DNA"/>
</dbReference>
<gene>
    <name evidence="2" type="ORF">HMPREF9440_00495</name>
</gene>
<dbReference type="HOGENOM" id="CLU_3277673_0_0_4"/>
<accession>H3KCP2</accession>
<comment type="caution">
    <text evidence="2">The sequence shown here is derived from an EMBL/GenBank/DDBJ whole genome shotgun (WGS) entry which is preliminary data.</text>
</comment>
<proteinExistence type="predicted"/>
<feature type="region of interest" description="Disordered" evidence="1">
    <location>
        <begin position="1"/>
        <end position="41"/>
    </location>
</feature>
<keyword evidence="3" id="KW-1185">Reference proteome</keyword>
<protein>
    <submittedName>
        <fullName evidence="2">Uncharacterized protein</fullName>
    </submittedName>
</protein>
<reference evidence="2 3" key="1">
    <citation type="submission" date="2011-11" db="EMBL/GenBank/DDBJ databases">
        <authorList>
            <person name="Weinstock G."/>
            <person name="Sodergren E."/>
            <person name="Clifton S."/>
            <person name="Fulton L."/>
            <person name="Fulton B."/>
            <person name="Courtney L."/>
            <person name="Fronick C."/>
            <person name="Harrison M."/>
            <person name="Strong C."/>
            <person name="Farmer C."/>
            <person name="Delahaunty K."/>
            <person name="Markovic C."/>
            <person name="Hall O."/>
            <person name="Minx P."/>
            <person name="Tomlinson C."/>
            <person name="Mitreva M."/>
            <person name="Hou S."/>
            <person name="Chen J."/>
            <person name="Wollam A."/>
            <person name="Pepin K.H."/>
            <person name="Johnson M."/>
            <person name="Bhonagiri V."/>
            <person name="Zhang X."/>
            <person name="Suruliraj S."/>
            <person name="Warren W."/>
            <person name="Chinwalla A."/>
            <person name="Mardis E.R."/>
            <person name="Wilson R.K."/>
        </authorList>
    </citation>
    <scope>NUCLEOTIDE SEQUENCE [LARGE SCALE GENOMIC DNA]</scope>
    <source>
        <strain evidence="2 3">YIT 11816</strain>
    </source>
</reference>
<dbReference type="STRING" id="762967.HMPREF9440_00495"/>
<organism evidence="2 3">
    <name type="scientific">Sutterella parvirubra YIT 11816</name>
    <dbReference type="NCBI Taxonomy" id="762967"/>
    <lineage>
        <taxon>Bacteria</taxon>
        <taxon>Pseudomonadati</taxon>
        <taxon>Pseudomonadota</taxon>
        <taxon>Betaproteobacteria</taxon>
        <taxon>Burkholderiales</taxon>
        <taxon>Sutterellaceae</taxon>
        <taxon>Sutterella</taxon>
    </lineage>
</organism>
<evidence type="ECO:0000313" key="3">
    <source>
        <dbReference type="Proteomes" id="UP000004956"/>
    </source>
</evidence>
<evidence type="ECO:0000256" key="1">
    <source>
        <dbReference type="SAM" id="MobiDB-lite"/>
    </source>
</evidence>
<feature type="compositionally biased region" description="Basic and acidic residues" evidence="1">
    <location>
        <begin position="1"/>
        <end position="11"/>
    </location>
</feature>
<sequence>MLEEQTERARADQSAGPPILCKRRRGKGGNRDVVSRRRRCG</sequence>
<dbReference type="AlphaFoldDB" id="H3KCP2"/>
<dbReference type="Proteomes" id="UP000004956">
    <property type="component" value="Unassembled WGS sequence"/>
</dbReference>